<proteinExistence type="predicted"/>
<keyword evidence="3 5" id="KW-1133">Transmembrane helix</keyword>
<reference evidence="7 8" key="1">
    <citation type="submission" date="2016-11" db="EMBL/GenBank/DDBJ databases">
        <authorList>
            <person name="Jaros S."/>
            <person name="Januszkiewicz K."/>
            <person name="Wedrychowicz H."/>
        </authorList>
    </citation>
    <scope>NUCLEOTIDE SEQUENCE [LARGE SCALE GENOMIC DNA]</scope>
    <source>
        <strain evidence="7 8">DSM 44666</strain>
    </source>
</reference>
<organism evidence="7 8">
    <name type="scientific">Seinonella peptonophila</name>
    <dbReference type="NCBI Taxonomy" id="112248"/>
    <lineage>
        <taxon>Bacteria</taxon>
        <taxon>Bacillati</taxon>
        <taxon>Bacillota</taxon>
        <taxon>Bacilli</taxon>
        <taxon>Bacillales</taxon>
        <taxon>Thermoactinomycetaceae</taxon>
        <taxon>Seinonella</taxon>
    </lineage>
</organism>
<name>A0A1M4ZN89_9BACL</name>
<comment type="subcellular location">
    <subcellularLocation>
        <location evidence="1">Membrane</location>
        <topology evidence="1">Multi-pass membrane protein</topology>
    </subcellularLocation>
</comment>
<dbReference type="InterPro" id="IPR006977">
    <property type="entry name" value="Yip1_dom"/>
</dbReference>
<dbReference type="RefSeq" id="WP_073155881.1">
    <property type="nucleotide sequence ID" value="NZ_FQVL01000010.1"/>
</dbReference>
<dbReference type="EMBL" id="FQVL01000010">
    <property type="protein sequence ID" value="SHF19503.1"/>
    <property type="molecule type" value="Genomic_DNA"/>
</dbReference>
<feature type="transmembrane region" description="Helical" evidence="5">
    <location>
        <begin position="186"/>
        <end position="205"/>
    </location>
</feature>
<evidence type="ECO:0000256" key="2">
    <source>
        <dbReference type="ARBA" id="ARBA00022692"/>
    </source>
</evidence>
<evidence type="ECO:0000259" key="6">
    <source>
        <dbReference type="Pfam" id="PF04893"/>
    </source>
</evidence>
<evidence type="ECO:0000256" key="5">
    <source>
        <dbReference type="SAM" id="Phobius"/>
    </source>
</evidence>
<keyword evidence="8" id="KW-1185">Reference proteome</keyword>
<dbReference type="AlphaFoldDB" id="A0A1M4ZN89"/>
<sequence>MKKPSLLGMIWRPQTELSRLYEQPTLWMPLFIICVLHSLAIFFGTRIKTTEWIPGNSTPVSISYTYMPIGSLMVDLISYLVSLLVMTSILYGISKISKKAVSYKQVLSLSIYLQAIPVLASVLKALTHFFERGEQLVSYSFQSLFHVSPSHLAYVLGSITIFTIWNWILSAWGYQKVLGFSRPISWIWAILLWYLPFLIGNLIGFPQV</sequence>
<keyword evidence="2 5" id="KW-0812">Transmembrane</keyword>
<dbReference type="OrthoDB" id="2940219at2"/>
<accession>A0A1M4ZN89</accession>
<feature type="transmembrane region" description="Helical" evidence="5">
    <location>
        <begin position="76"/>
        <end position="94"/>
    </location>
</feature>
<protein>
    <submittedName>
        <fullName evidence="7">Yip1 domain-containing protein</fullName>
    </submittedName>
</protein>
<evidence type="ECO:0000256" key="3">
    <source>
        <dbReference type="ARBA" id="ARBA00022989"/>
    </source>
</evidence>
<evidence type="ECO:0000256" key="4">
    <source>
        <dbReference type="ARBA" id="ARBA00023136"/>
    </source>
</evidence>
<feature type="transmembrane region" description="Helical" evidence="5">
    <location>
        <begin position="26"/>
        <end position="47"/>
    </location>
</feature>
<feature type="transmembrane region" description="Helical" evidence="5">
    <location>
        <begin position="150"/>
        <end position="174"/>
    </location>
</feature>
<gene>
    <name evidence="7" type="ORF">SAMN05444392_11019</name>
</gene>
<feature type="domain" description="Yip1" evidence="6">
    <location>
        <begin position="8"/>
        <end position="199"/>
    </location>
</feature>
<evidence type="ECO:0000256" key="1">
    <source>
        <dbReference type="ARBA" id="ARBA00004141"/>
    </source>
</evidence>
<evidence type="ECO:0000313" key="8">
    <source>
        <dbReference type="Proteomes" id="UP000184476"/>
    </source>
</evidence>
<evidence type="ECO:0000313" key="7">
    <source>
        <dbReference type="EMBL" id="SHF19503.1"/>
    </source>
</evidence>
<dbReference type="Pfam" id="PF04893">
    <property type="entry name" value="Yip1"/>
    <property type="match status" value="1"/>
</dbReference>
<dbReference type="STRING" id="112248.SAMN05444392_11019"/>
<dbReference type="GO" id="GO:0016020">
    <property type="term" value="C:membrane"/>
    <property type="evidence" value="ECO:0007669"/>
    <property type="project" value="UniProtKB-SubCell"/>
</dbReference>
<dbReference type="Proteomes" id="UP000184476">
    <property type="component" value="Unassembled WGS sequence"/>
</dbReference>
<keyword evidence="4 5" id="KW-0472">Membrane</keyword>
<feature type="transmembrane region" description="Helical" evidence="5">
    <location>
        <begin position="106"/>
        <end position="130"/>
    </location>
</feature>